<protein>
    <submittedName>
        <fullName evidence="1">Uncharacterized protein</fullName>
    </submittedName>
</protein>
<accession>A0A9D3ZSD3</accession>
<name>A0A9D3ZSD3_9ROSI</name>
<dbReference type="EMBL" id="JAIQCV010000009">
    <property type="protein sequence ID" value="KAH1063100.1"/>
    <property type="molecule type" value="Genomic_DNA"/>
</dbReference>
<keyword evidence="2" id="KW-1185">Reference proteome</keyword>
<comment type="caution">
    <text evidence="1">The sequence shown here is derived from an EMBL/GenBank/DDBJ whole genome shotgun (WGS) entry which is preliminary data.</text>
</comment>
<proteinExistence type="predicted"/>
<reference evidence="1 2" key="1">
    <citation type="journal article" date="2021" name="Plant Biotechnol. J.">
        <title>Multi-omics assisted identification of the key and species-specific regulatory components of drought-tolerant mechanisms in Gossypium stocksii.</title>
        <authorList>
            <person name="Yu D."/>
            <person name="Ke L."/>
            <person name="Zhang D."/>
            <person name="Wu Y."/>
            <person name="Sun Y."/>
            <person name="Mei J."/>
            <person name="Sun J."/>
            <person name="Sun Y."/>
        </authorList>
    </citation>
    <scope>NUCLEOTIDE SEQUENCE [LARGE SCALE GENOMIC DNA]</scope>
    <source>
        <strain evidence="2">cv. E1</strain>
        <tissue evidence="1">Leaf</tissue>
    </source>
</reference>
<dbReference type="OrthoDB" id="1728910at2759"/>
<evidence type="ECO:0000313" key="2">
    <source>
        <dbReference type="Proteomes" id="UP000828251"/>
    </source>
</evidence>
<sequence length="114" mass="13450">MSGNGHCFEWMEEFISQECVNRVIQYFFKDSIGESVCAFIGSQRSVRHMFYVVTEEFVRVYGAENSIHAGSKWRLRREVVDWLTSMFSKHYFQGDRSKSPKHDTLLALRFLIVK</sequence>
<gene>
    <name evidence="1" type="ORF">J1N35_028087</name>
</gene>
<evidence type="ECO:0000313" key="1">
    <source>
        <dbReference type="EMBL" id="KAH1063100.1"/>
    </source>
</evidence>
<dbReference type="AlphaFoldDB" id="A0A9D3ZSD3"/>
<dbReference type="Proteomes" id="UP000828251">
    <property type="component" value="Unassembled WGS sequence"/>
</dbReference>
<organism evidence="1 2">
    <name type="scientific">Gossypium stocksii</name>
    <dbReference type="NCBI Taxonomy" id="47602"/>
    <lineage>
        <taxon>Eukaryota</taxon>
        <taxon>Viridiplantae</taxon>
        <taxon>Streptophyta</taxon>
        <taxon>Embryophyta</taxon>
        <taxon>Tracheophyta</taxon>
        <taxon>Spermatophyta</taxon>
        <taxon>Magnoliopsida</taxon>
        <taxon>eudicotyledons</taxon>
        <taxon>Gunneridae</taxon>
        <taxon>Pentapetalae</taxon>
        <taxon>rosids</taxon>
        <taxon>malvids</taxon>
        <taxon>Malvales</taxon>
        <taxon>Malvaceae</taxon>
        <taxon>Malvoideae</taxon>
        <taxon>Gossypium</taxon>
    </lineage>
</organism>